<dbReference type="PANTHER" id="PTHR19328">
    <property type="entry name" value="HEDGEHOG-INTERACTING PROTEIN"/>
    <property type="match status" value="1"/>
</dbReference>
<evidence type="ECO:0000313" key="13">
    <source>
        <dbReference type="EMBL" id="KAI9153961.1"/>
    </source>
</evidence>
<comment type="cofactor">
    <cofactor evidence="1">
        <name>pyrroloquinoline quinone</name>
        <dbReference type="ChEBI" id="CHEBI:58442"/>
    </cofactor>
</comment>
<evidence type="ECO:0000256" key="6">
    <source>
        <dbReference type="ARBA" id="ARBA00022891"/>
    </source>
</evidence>
<evidence type="ECO:0000259" key="12">
    <source>
        <dbReference type="PROSITE" id="PS50891"/>
    </source>
</evidence>
<dbReference type="EMBL" id="JAJSOW010000108">
    <property type="protein sequence ID" value="KAI9153961.1"/>
    <property type="molecule type" value="Genomic_DNA"/>
</dbReference>
<evidence type="ECO:0000256" key="1">
    <source>
        <dbReference type="ARBA" id="ARBA00001931"/>
    </source>
</evidence>
<accession>A0AAD5NF29</accession>
<keyword evidence="9" id="KW-0325">Glycoprotein</keyword>
<dbReference type="Pfam" id="PF03195">
    <property type="entry name" value="LOB"/>
    <property type="match status" value="1"/>
</dbReference>
<dbReference type="FunFam" id="2.120.10.30:FF:000067">
    <property type="entry name" value="HHIP-like 1"/>
    <property type="match status" value="1"/>
</dbReference>
<dbReference type="AlphaFoldDB" id="A0AAD5NF29"/>
<dbReference type="InterPro" id="IPR011041">
    <property type="entry name" value="Quinoprot_gluc/sorb_DH_b-prop"/>
</dbReference>
<evidence type="ECO:0000313" key="14">
    <source>
        <dbReference type="Proteomes" id="UP001064489"/>
    </source>
</evidence>
<evidence type="ECO:0000256" key="3">
    <source>
        <dbReference type="ARBA" id="ARBA00005474"/>
    </source>
</evidence>
<evidence type="ECO:0000256" key="5">
    <source>
        <dbReference type="ARBA" id="ARBA00022729"/>
    </source>
</evidence>
<comment type="similarity">
    <text evidence="3">Belongs to the LOB domain-containing protein family.</text>
</comment>
<evidence type="ECO:0000256" key="7">
    <source>
        <dbReference type="ARBA" id="ARBA00023002"/>
    </source>
</evidence>
<evidence type="ECO:0000256" key="10">
    <source>
        <dbReference type="ARBA" id="ARBA00023288"/>
    </source>
</evidence>
<evidence type="ECO:0000256" key="9">
    <source>
        <dbReference type="ARBA" id="ARBA00023180"/>
    </source>
</evidence>
<dbReference type="PANTHER" id="PTHR19328:SF66">
    <property type="entry name" value="CATALYTICS"/>
    <property type="match status" value="1"/>
</dbReference>
<dbReference type="Proteomes" id="UP001064489">
    <property type="component" value="Chromosome 11"/>
</dbReference>
<keyword evidence="14" id="KW-1185">Reference proteome</keyword>
<feature type="domain" description="LOB" evidence="12">
    <location>
        <begin position="14"/>
        <end position="115"/>
    </location>
</feature>
<comment type="caution">
    <text evidence="13">The sequence shown here is derived from an EMBL/GenBank/DDBJ whole genome shotgun (WGS) entry which is preliminary data.</text>
</comment>
<dbReference type="GO" id="GO:0005886">
    <property type="term" value="C:plasma membrane"/>
    <property type="evidence" value="ECO:0007669"/>
    <property type="project" value="UniProtKB-SubCell"/>
</dbReference>
<dbReference type="GO" id="GO:0016491">
    <property type="term" value="F:oxidoreductase activity"/>
    <property type="evidence" value="ECO:0007669"/>
    <property type="project" value="UniProtKB-KW"/>
</dbReference>
<comment type="subcellular location">
    <subcellularLocation>
        <location evidence="2">Cell membrane</location>
        <topology evidence="2">Lipid-anchor</topology>
    </subcellularLocation>
</comment>
<reference evidence="13" key="1">
    <citation type="journal article" date="2022" name="Plant J.">
        <title>Strategies of tolerance reflected in two North American maple genomes.</title>
        <authorList>
            <person name="McEvoy S.L."/>
            <person name="Sezen U.U."/>
            <person name="Trouern-Trend A."/>
            <person name="McMahon S.M."/>
            <person name="Schaberg P.G."/>
            <person name="Yang J."/>
            <person name="Wegrzyn J.L."/>
            <person name="Swenson N.G."/>
        </authorList>
    </citation>
    <scope>NUCLEOTIDE SEQUENCE</scope>
    <source>
        <strain evidence="13">91603</strain>
    </source>
</reference>
<keyword evidence="8" id="KW-0472">Membrane</keyword>
<dbReference type="SUPFAM" id="SSF50952">
    <property type="entry name" value="Soluble quinoprotein glucose dehydrogenase"/>
    <property type="match status" value="1"/>
</dbReference>
<dbReference type="InterPro" id="IPR004883">
    <property type="entry name" value="LOB"/>
</dbReference>
<evidence type="ECO:0000256" key="11">
    <source>
        <dbReference type="ARBA" id="ARBA00061483"/>
    </source>
</evidence>
<comment type="similarity">
    <text evidence="11">Belongs to the PQQ oxidoreductase GdhB family.</text>
</comment>
<keyword evidence="6" id="KW-0634">PQQ</keyword>
<gene>
    <name evidence="13" type="ORF">LWI28_019036</name>
</gene>
<protein>
    <recommendedName>
        <fullName evidence="12">LOB domain-containing protein</fullName>
    </recommendedName>
</protein>
<dbReference type="InterPro" id="IPR012938">
    <property type="entry name" value="Glc/Sorbosone_DH"/>
</dbReference>
<keyword evidence="4" id="KW-1003">Cell membrane</keyword>
<evidence type="ECO:0000256" key="4">
    <source>
        <dbReference type="ARBA" id="ARBA00022475"/>
    </source>
</evidence>
<evidence type="ECO:0000256" key="8">
    <source>
        <dbReference type="ARBA" id="ARBA00023136"/>
    </source>
</evidence>
<reference evidence="13" key="2">
    <citation type="submission" date="2023-02" db="EMBL/GenBank/DDBJ databases">
        <authorList>
            <person name="Swenson N.G."/>
            <person name="Wegrzyn J.L."/>
            <person name="Mcevoy S.L."/>
        </authorList>
    </citation>
    <scope>NUCLEOTIDE SEQUENCE</scope>
    <source>
        <strain evidence="13">91603</strain>
        <tissue evidence="13">Leaf</tissue>
    </source>
</reference>
<dbReference type="Gene3D" id="2.120.10.30">
    <property type="entry name" value="TolB, C-terminal domain"/>
    <property type="match status" value="1"/>
</dbReference>
<sequence length="1083" mass="119902">MTIKGGGGSGCSKQACAVCKHQRRKCANNCVFAPYFPADQQQDFMNAHRFFGVGNIMRLLKEVPEDQRQDTVKSIIYESNLRALNPVLGSWGVTLQYQRLFQATVEELHQVREKLAIFRGKQQFQDLGIVKKNNNNALQVYDYQNSAVDHVKFNEGLMKPEQQYYFDNPMFFSQGIPIHQPGLFALDQNIIPVEPPLMFVSEGLVPNYLQLDPLPVSEGIPFQPTLLVSQAMPILKGNPDLMVVDDRKTNPGTKGAYYVDESLDRIAGDTTKPYSGSKGAYCVDESLDRIAGDTKTYSGSKRAYYHVDDKSILDRIAGETKPYPGSKRAYYHVDDKSSLDRIDIGDIKPYFGSKGEYYHVDKSLDHSIFLTNDHIKLSTESKGACELAKARLEKKIEGTKENKARSHGSSALHTKAEDYRAPFTPKTPLRFCRYNGSVCCNSTDDLQLQNQFQAMNVSDTSCGTLLRSIICSRCDQFSAELYRIESKKPRTSVPVLCNSTVSVNSMQSQRAAVDFCSKVWDECKNVSISNSPFALQGRGGADSWQSKSAFCDEFGGGSEDDGLMCFDGGQVSLNNSRTESLSPPSGICIEKIGNGAYINMVAHPDGSNRVFLSNLEGKIWLATVPEEVLGGGTLQLNESDPFLDLTDIVHVDTELGMLGIAFHPNFLHNGRFFVSLNCDKVKWPGCSGRCSCNSDVGCDPSKLGPDNGAQPCQYHSVIAEFTANGTTSQPSSVTRVSPQEVRRIFTMGLPFTSHHGGQILFGPEDGYLYFMMGDGGSIGDPYNFSQNKKSLLGKIMRLDVDKMPSAKEISDLGQWGNYSVPADNPFSEENELEPEIWALGFRNPWRCSFDAERPSYFLCADVGQEEFEEVDIVTKGGNYGWRVYEGPFLYNPPTFSGGNTSARSINPIFPVMGYNHSDVDKLQGSASITGGYFYRSMTDPCLYGRYIYTDLYAGAVWVGAEQPENSGNFTSTKVLFNCAGDSPIQCDTKPESPFPSLGYITSFGQDNQRDIYFLSSKGVYRIVRPSRCNYTCSKENVTAFPRPGSSPSPTPSHSAAASIWLQSIPLVKLLFLISSSLLLWSIY</sequence>
<dbReference type="Pfam" id="PF07995">
    <property type="entry name" value="GSDH"/>
    <property type="match status" value="1"/>
</dbReference>
<organism evidence="13 14">
    <name type="scientific">Acer negundo</name>
    <name type="common">Box elder</name>
    <dbReference type="NCBI Taxonomy" id="4023"/>
    <lineage>
        <taxon>Eukaryota</taxon>
        <taxon>Viridiplantae</taxon>
        <taxon>Streptophyta</taxon>
        <taxon>Embryophyta</taxon>
        <taxon>Tracheophyta</taxon>
        <taxon>Spermatophyta</taxon>
        <taxon>Magnoliopsida</taxon>
        <taxon>eudicotyledons</taxon>
        <taxon>Gunneridae</taxon>
        <taxon>Pentapetalae</taxon>
        <taxon>rosids</taxon>
        <taxon>malvids</taxon>
        <taxon>Sapindales</taxon>
        <taxon>Sapindaceae</taxon>
        <taxon>Hippocastanoideae</taxon>
        <taxon>Acereae</taxon>
        <taxon>Acer</taxon>
    </lineage>
</organism>
<dbReference type="InterPro" id="IPR011042">
    <property type="entry name" value="6-blade_b-propeller_TolB-like"/>
</dbReference>
<name>A0AAD5NF29_ACENE</name>
<proteinExistence type="inferred from homology"/>
<evidence type="ECO:0000256" key="2">
    <source>
        <dbReference type="ARBA" id="ARBA00004193"/>
    </source>
</evidence>
<dbReference type="PROSITE" id="PS50891">
    <property type="entry name" value="LOB"/>
    <property type="match status" value="1"/>
</dbReference>
<keyword evidence="7" id="KW-0560">Oxidoreductase</keyword>
<keyword evidence="10" id="KW-0449">Lipoprotein</keyword>
<keyword evidence="5" id="KW-0732">Signal</keyword>